<dbReference type="PROSITE" id="PS50943">
    <property type="entry name" value="HTH_CROC1"/>
    <property type="match status" value="1"/>
</dbReference>
<dbReference type="PANTHER" id="PTHR46558">
    <property type="entry name" value="TRACRIPTIONAL REGULATORY PROTEIN-RELATED-RELATED"/>
    <property type="match status" value="1"/>
</dbReference>
<dbReference type="SMART" id="SM00530">
    <property type="entry name" value="HTH_XRE"/>
    <property type="match status" value="1"/>
</dbReference>
<gene>
    <name evidence="3" type="ORF">B9T62_08950</name>
</gene>
<feature type="domain" description="HTH cro/C1-type" evidence="2">
    <location>
        <begin position="7"/>
        <end position="61"/>
    </location>
</feature>
<dbReference type="InterPro" id="IPR010982">
    <property type="entry name" value="Lambda_DNA-bd_dom_sf"/>
</dbReference>
<reference evidence="3 4" key="1">
    <citation type="submission" date="2017-06" db="EMBL/GenBank/DDBJ databases">
        <title>Complete genome sequence of Paenibacillus donghaensis KCTC 13049T isolated from East Sea sediment, South Korea.</title>
        <authorList>
            <person name="Jung B.K."/>
            <person name="Hong S.-J."/>
            <person name="Shin J.-H."/>
        </authorList>
    </citation>
    <scope>NUCLEOTIDE SEQUENCE [LARGE SCALE GENOMIC DNA]</scope>
    <source>
        <strain evidence="3 4">KCTC 13049</strain>
    </source>
</reference>
<dbReference type="RefSeq" id="WP_087914915.1">
    <property type="nucleotide sequence ID" value="NZ_CP021780.1"/>
</dbReference>
<evidence type="ECO:0000259" key="2">
    <source>
        <dbReference type="PROSITE" id="PS50943"/>
    </source>
</evidence>
<organism evidence="3 4">
    <name type="scientific">Paenibacillus donghaensis</name>
    <dbReference type="NCBI Taxonomy" id="414771"/>
    <lineage>
        <taxon>Bacteria</taxon>
        <taxon>Bacillati</taxon>
        <taxon>Bacillota</taxon>
        <taxon>Bacilli</taxon>
        <taxon>Bacillales</taxon>
        <taxon>Paenibacillaceae</taxon>
        <taxon>Paenibacillus</taxon>
    </lineage>
</organism>
<evidence type="ECO:0000313" key="4">
    <source>
        <dbReference type="Proteomes" id="UP000249890"/>
    </source>
</evidence>
<dbReference type="AlphaFoldDB" id="A0A2Z2KFJ7"/>
<dbReference type="OrthoDB" id="9812960at2"/>
<proteinExistence type="predicted"/>
<dbReference type="EMBL" id="CP021780">
    <property type="protein sequence ID" value="ASA20899.1"/>
    <property type="molecule type" value="Genomic_DNA"/>
</dbReference>
<dbReference type="PANTHER" id="PTHR46558:SF11">
    <property type="entry name" value="HTH-TYPE TRANSCRIPTIONAL REGULATOR XRE"/>
    <property type="match status" value="1"/>
</dbReference>
<accession>A0A2Z2KFJ7</accession>
<evidence type="ECO:0000256" key="1">
    <source>
        <dbReference type="ARBA" id="ARBA00023125"/>
    </source>
</evidence>
<dbReference type="KEGG" id="pdh:B9T62_08950"/>
<keyword evidence="1" id="KW-0238">DNA-binding</keyword>
<dbReference type="CDD" id="cd00093">
    <property type="entry name" value="HTH_XRE"/>
    <property type="match status" value="1"/>
</dbReference>
<protein>
    <recommendedName>
        <fullName evidence="2">HTH cro/C1-type domain-containing protein</fullName>
    </recommendedName>
</protein>
<dbReference type="SUPFAM" id="SSF47413">
    <property type="entry name" value="lambda repressor-like DNA-binding domains"/>
    <property type="match status" value="1"/>
</dbReference>
<sequence>MEFKERLISLRESTGLSQYEVAEKLGIKRPRYNAWEQGISKPRTDMVNKIATFFDVNPNYLLGFDSEIPDWATPKDTRDFKIMLEEDGPVMFDGIPISNENREKIKRVMEAMFWDAKEKNKSTYGRKKKNNDE</sequence>
<dbReference type="Pfam" id="PF01381">
    <property type="entry name" value="HTH_3"/>
    <property type="match status" value="1"/>
</dbReference>
<name>A0A2Z2KFJ7_9BACL</name>
<dbReference type="InterPro" id="IPR001387">
    <property type="entry name" value="Cro/C1-type_HTH"/>
</dbReference>
<dbReference type="GO" id="GO:0003677">
    <property type="term" value="F:DNA binding"/>
    <property type="evidence" value="ECO:0007669"/>
    <property type="project" value="UniProtKB-KW"/>
</dbReference>
<dbReference type="Proteomes" id="UP000249890">
    <property type="component" value="Chromosome"/>
</dbReference>
<dbReference type="Gene3D" id="1.10.260.40">
    <property type="entry name" value="lambda repressor-like DNA-binding domains"/>
    <property type="match status" value="1"/>
</dbReference>
<evidence type="ECO:0000313" key="3">
    <source>
        <dbReference type="EMBL" id="ASA20899.1"/>
    </source>
</evidence>
<keyword evidence="4" id="KW-1185">Reference proteome</keyword>